<dbReference type="PANTHER" id="PTHR28498:SF1">
    <property type="entry name" value="ZINC FINGER SWIM DOMAIN-CONTAINING PROTEIN 7"/>
    <property type="match status" value="1"/>
</dbReference>
<reference evidence="3 4" key="1">
    <citation type="submission" date="2018-06" db="EMBL/GenBank/DDBJ databases">
        <title>A transcriptomic atlas of mushroom development highlights an independent origin of complex multicellularity.</title>
        <authorList>
            <consortium name="DOE Joint Genome Institute"/>
            <person name="Krizsan K."/>
            <person name="Almasi E."/>
            <person name="Merenyi Z."/>
            <person name="Sahu N."/>
            <person name="Viragh M."/>
            <person name="Koszo T."/>
            <person name="Mondo S."/>
            <person name="Kiss B."/>
            <person name="Balint B."/>
            <person name="Kues U."/>
            <person name="Barry K."/>
            <person name="Hegedus J.C."/>
            <person name="Henrissat B."/>
            <person name="Johnson J."/>
            <person name="Lipzen A."/>
            <person name="Ohm R."/>
            <person name="Nagy I."/>
            <person name="Pangilinan J."/>
            <person name="Yan J."/>
            <person name="Xiong Y."/>
            <person name="Grigoriev I.V."/>
            <person name="Hibbett D.S."/>
            <person name="Nagy L.G."/>
        </authorList>
    </citation>
    <scope>NUCLEOTIDE SEQUENCE [LARGE SCALE GENOMIC DNA]</scope>
    <source>
        <strain evidence="3 4">SZMC22713</strain>
    </source>
</reference>
<dbReference type="GO" id="GO:0097196">
    <property type="term" value="C:Shu complex"/>
    <property type="evidence" value="ECO:0007669"/>
    <property type="project" value="TreeGrafter"/>
</dbReference>
<gene>
    <name evidence="3" type="ORF">BD410DRAFT_767446</name>
</gene>
<evidence type="ECO:0000313" key="4">
    <source>
        <dbReference type="Proteomes" id="UP000294933"/>
    </source>
</evidence>
<dbReference type="GO" id="GO:0008270">
    <property type="term" value="F:zinc ion binding"/>
    <property type="evidence" value="ECO:0007669"/>
    <property type="project" value="UniProtKB-KW"/>
</dbReference>
<dbReference type="GO" id="GO:0000724">
    <property type="term" value="P:double-strand break repair via homologous recombination"/>
    <property type="evidence" value="ECO:0007669"/>
    <property type="project" value="TreeGrafter"/>
</dbReference>
<keyword evidence="4" id="KW-1185">Reference proteome</keyword>
<keyword evidence="1" id="KW-0863">Zinc-finger</keyword>
<sequence length="122" mass="13685">MTDDFLQKLRHIFPDTLIIAALDLVDRERVIKLQSSWGRTFFEVLGSTGSYTVHPLLPSATPVYCNCPSFTVSVLLSEDLLMCKHVLAVHVAQRLERCSERKIALEDLPSVVARQSNIFLAA</sequence>
<dbReference type="Pfam" id="PF04434">
    <property type="entry name" value="SWIM"/>
    <property type="match status" value="1"/>
</dbReference>
<accession>A0A4Y7QA66</accession>
<protein>
    <recommendedName>
        <fullName evidence="2">SWIM-type domain-containing protein</fullName>
    </recommendedName>
</protein>
<dbReference type="AlphaFoldDB" id="A0A4Y7QA66"/>
<dbReference type="OrthoDB" id="337581at2759"/>
<keyword evidence="1" id="KW-0862">Zinc</keyword>
<dbReference type="PROSITE" id="PS50966">
    <property type="entry name" value="ZF_SWIM"/>
    <property type="match status" value="1"/>
</dbReference>
<proteinExistence type="predicted"/>
<keyword evidence="1" id="KW-0479">Metal-binding</keyword>
<evidence type="ECO:0000259" key="2">
    <source>
        <dbReference type="PROSITE" id="PS50966"/>
    </source>
</evidence>
<dbReference type="EMBL" id="ML170167">
    <property type="protein sequence ID" value="TDL24256.1"/>
    <property type="molecule type" value="Genomic_DNA"/>
</dbReference>
<evidence type="ECO:0000256" key="1">
    <source>
        <dbReference type="PROSITE-ProRule" id="PRU00325"/>
    </source>
</evidence>
<organism evidence="3 4">
    <name type="scientific">Rickenella mellea</name>
    <dbReference type="NCBI Taxonomy" id="50990"/>
    <lineage>
        <taxon>Eukaryota</taxon>
        <taxon>Fungi</taxon>
        <taxon>Dikarya</taxon>
        <taxon>Basidiomycota</taxon>
        <taxon>Agaricomycotina</taxon>
        <taxon>Agaricomycetes</taxon>
        <taxon>Hymenochaetales</taxon>
        <taxon>Rickenellaceae</taxon>
        <taxon>Rickenella</taxon>
    </lineage>
</organism>
<dbReference type="VEuPathDB" id="FungiDB:BD410DRAFT_767446"/>
<dbReference type="InterPro" id="IPR007527">
    <property type="entry name" value="Znf_SWIM"/>
</dbReference>
<dbReference type="Proteomes" id="UP000294933">
    <property type="component" value="Unassembled WGS sequence"/>
</dbReference>
<feature type="domain" description="SWIM-type" evidence="2">
    <location>
        <begin position="51"/>
        <end position="94"/>
    </location>
</feature>
<dbReference type="PANTHER" id="PTHR28498">
    <property type="entry name" value="ZINC FINGER SWIM DOMAIN-CONTAINING PROTEIN 7"/>
    <property type="match status" value="1"/>
</dbReference>
<name>A0A4Y7QA66_9AGAM</name>
<evidence type="ECO:0000313" key="3">
    <source>
        <dbReference type="EMBL" id="TDL24256.1"/>
    </source>
</evidence>